<evidence type="ECO:0000259" key="2">
    <source>
        <dbReference type="Pfam" id="PF08327"/>
    </source>
</evidence>
<gene>
    <name evidence="3" type="ORF">CCASEI_07125</name>
</gene>
<evidence type="ECO:0000313" key="3">
    <source>
        <dbReference type="EMBL" id="AHI19996.1"/>
    </source>
</evidence>
<dbReference type="SUPFAM" id="SSF55961">
    <property type="entry name" value="Bet v1-like"/>
    <property type="match status" value="1"/>
</dbReference>
<evidence type="ECO:0000313" key="4">
    <source>
        <dbReference type="Proteomes" id="UP000019226"/>
    </source>
</evidence>
<dbReference type="InterPro" id="IPR013538">
    <property type="entry name" value="ASHA1/2-like_C"/>
</dbReference>
<protein>
    <submittedName>
        <fullName evidence="3">Activator of Hsp90 ATPase 1 family protein</fullName>
    </submittedName>
</protein>
<name>A0ABM5PPS9_9CORY</name>
<organism evidence="3 4">
    <name type="scientific">Corynebacterium casei LMG S-19264</name>
    <dbReference type="NCBI Taxonomy" id="1285583"/>
    <lineage>
        <taxon>Bacteria</taxon>
        <taxon>Bacillati</taxon>
        <taxon>Actinomycetota</taxon>
        <taxon>Actinomycetes</taxon>
        <taxon>Mycobacteriales</taxon>
        <taxon>Corynebacteriaceae</taxon>
        <taxon>Corynebacterium</taxon>
    </lineage>
</organism>
<dbReference type="Proteomes" id="UP000019226">
    <property type="component" value="Chromosome"/>
</dbReference>
<sequence>MSEKRASHNLRGGSTVALADARDALDVENFEPTGDIEETDNGRQIVISRELPQSPQVVWGYLANAARISRWFGHCHTLGDASRMTMVSEEIESSYDVTIAESTPYTYLHLAVNDHQGHDLNIRFYLTEEDNHETYLEFHHSVEGVEEQISLIAPKWELILDRLEIALDGGNVKDVQLANYYPCQVAHYSLPEDK</sequence>
<comment type="similarity">
    <text evidence="1">Belongs to the AHA1 family.</text>
</comment>
<dbReference type="Pfam" id="PF08327">
    <property type="entry name" value="AHSA1"/>
    <property type="match status" value="1"/>
</dbReference>
<dbReference type="RefSeq" id="WP_006823669.1">
    <property type="nucleotide sequence ID" value="NZ_CP004350.1"/>
</dbReference>
<proteinExistence type="inferred from homology"/>
<dbReference type="GeneID" id="82877574"/>
<accession>A0ABM5PPS9</accession>
<feature type="domain" description="Activator of Hsp90 ATPase homologue 1/2-like C-terminal" evidence="2">
    <location>
        <begin position="54"/>
        <end position="167"/>
    </location>
</feature>
<dbReference type="EMBL" id="CP004350">
    <property type="protein sequence ID" value="AHI19996.1"/>
    <property type="molecule type" value="Genomic_DNA"/>
</dbReference>
<keyword evidence="4" id="KW-1185">Reference proteome</keyword>
<dbReference type="Gene3D" id="3.30.530.20">
    <property type="match status" value="1"/>
</dbReference>
<dbReference type="InterPro" id="IPR023393">
    <property type="entry name" value="START-like_dom_sf"/>
</dbReference>
<reference evidence="4" key="1">
    <citation type="submission" date="2013-02" db="EMBL/GenBank/DDBJ databases">
        <title>The complete genome sequence of Corynebacterium casei LMG S-19264 (=DSM 44701).</title>
        <authorList>
            <person name="Ruckert C."/>
            <person name="Albersmeier A."/>
            <person name="Kalinowski J."/>
        </authorList>
    </citation>
    <scope>NUCLEOTIDE SEQUENCE [LARGE SCALE GENOMIC DNA]</scope>
    <source>
        <strain evidence="4">LMG S-19264</strain>
    </source>
</reference>
<evidence type="ECO:0000256" key="1">
    <source>
        <dbReference type="ARBA" id="ARBA00006817"/>
    </source>
</evidence>